<dbReference type="Gene3D" id="3.40.190.290">
    <property type="match status" value="1"/>
</dbReference>
<dbReference type="PRINTS" id="PR00039">
    <property type="entry name" value="HTHLYSR"/>
</dbReference>
<dbReference type="InterPro" id="IPR000847">
    <property type="entry name" value="LysR_HTH_N"/>
</dbReference>
<dbReference type="GO" id="GO:0003700">
    <property type="term" value="F:DNA-binding transcription factor activity"/>
    <property type="evidence" value="ECO:0007669"/>
    <property type="project" value="InterPro"/>
</dbReference>
<dbReference type="SUPFAM" id="SSF53850">
    <property type="entry name" value="Periplasmic binding protein-like II"/>
    <property type="match status" value="1"/>
</dbReference>
<dbReference type="SUPFAM" id="SSF46785">
    <property type="entry name" value="Winged helix' DNA-binding domain"/>
    <property type="match status" value="1"/>
</dbReference>
<dbReference type="FunFam" id="1.10.10.10:FF:000001">
    <property type="entry name" value="LysR family transcriptional regulator"/>
    <property type="match status" value="1"/>
</dbReference>
<gene>
    <name evidence="6" type="ORF">DM558_00210</name>
</gene>
<dbReference type="Gene3D" id="1.10.10.10">
    <property type="entry name" value="Winged helix-like DNA-binding domain superfamily/Winged helix DNA-binding domain"/>
    <property type="match status" value="1"/>
</dbReference>
<keyword evidence="2" id="KW-0805">Transcription regulation</keyword>
<comment type="similarity">
    <text evidence="1">Belongs to the LysR transcriptional regulatory family.</text>
</comment>
<evidence type="ECO:0000256" key="3">
    <source>
        <dbReference type="ARBA" id="ARBA00023125"/>
    </source>
</evidence>
<keyword evidence="7" id="KW-1185">Reference proteome</keyword>
<keyword evidence="3" id="KW-0238">DNA-binding</keyword>
<dbReference type="PANTHER" id="PTHR30126:SF81">
    <property type="entry name" value="HTH-TYPE TRANSCRIPTIONAL REGULATOR ILVY"/>
    <property type="match status" value="1"/>
</dbReference>
<dbReference type="PROSITE" id="PS50931">
    <property type="entry name" value="HTH_LYSR"/>
    <property type="match status" value="1"/>
</dbReference>
<dbReference type="GO" id="GO:0000976">
    <property type="term" value="F:transcription cis-regulatory region binding"/>
    <property type="evidence" value="ECO:0007669"/>
    <property type="project" value="TreeGrafter"/>
</dbReference>
<dbReference type="Pfam" id="PF03466">
    <property type="entry name" value="LysR_substrate"/>
    <property type="match status" value="1"/>
</dbReference>
<dbReference type="InterPro" id="IPR036390">
    <property type="entry name" value="WH_DNA-bd_sf"/>
</dbReference>
<dbReference type="Proteomes" id="UP000273143">
    <property type="component" value="Chromosome"/>
</dbReference>
<sequence>MDIANLSAFIAVAETASFSLAAERLFLTQPAISKRIINLEESLNTKLFDRIGRTTQLTEAGKALLPHAYHIITEIKDASRKLSNLEKDVKGTLTIAISHHIGLHRLPPVLKTFTKTYPQVNLDIHFLDSEKAYDAVLHGQVELAIITLAPQTPSPLMAKIIWYDELKFVCSPDNPLAKLKNIDLKTLSKHPAIFPGVGTFTHDIINNYFLRAHLIPHVIMCTNYMETIKMLASIGIAWSIIPSTMIDNQVIELNTINIELTRNLGYLFHHERTLSQATIKFIELLDQCARII</sequence>
<dbReference type="KEGG" id="emo:DM558_00210"/>
<proteinExistence type="inferred from homology"/>
<dbReference type="CDD" id="cd05466">
    <property type="entry name" value="PBP2_LTTR_substrate"/>
    <property type="match status" value="1"/>
</dbReference>
<accession>A0A3Q9JL88</accession>
<feature type="domain" description="HTH lysR-type" evidence="5">
    <location>
        <begin position="1"/>
        <end position="58"/>
    </location>
</feature>
<evidence type="ECO:0000259" key="5">
    <source>
        <dbReference type="PROSITE" id="PS50931"/>
    </source>
</evidence>
<dbReference type="AlphaFoldDB" id="A0A3Q9JL88"/>
<dbReference type="InterPro" id="IPR005119">
    <property type="entry name" value="LysR_subst-bd"/>
</dbReference>
<evidence type="ECO:0000256" key="1">
    <source>
        <dbReference type="ARBA" id="ARBA00009437"/>
    </source>
</evidence>
<dbReference type="EMBL" id="CP029822">
    <property type="protein sequence ID" value="AZS49293.1"/>
    <property type="molecule type" value="Genomic_DNA"/>
</dbReference>
<dbReference type="RefSeq" id="WP_127161511.1">
    <property type="nucleotide sequence ID" value="NZ_CP029822.1"/>
</dbReference>
<organism evidence="6 7">
    <name type="scientific">Entomomonas moraniae</name>
    <dbReference type="NCBI Taxonomy" id="2213226"/>
    <lineage>
        <taxon>Bacteria</taxon>
        <taxon>Pseudomonadati</taxon>
        <taxon>Pseudomonadota</taxon>
        <taxon>Gammaproteobacteria</taxon>
        <taxon>Pseudomonadales</taxon>
        <taxon>Pseudomonadaceae</taxon>
        <taxon>Entomomonas</taxon>
    </lineage>
</organism>
<dbReference type="PANTHER" id="PTHR30126">
    <property type="entry name" value="HTH-TYPE TRANSCRIPTIONAL REGULATOR"/>
    <property type="match status" value="1"/>
</dbReference>
<name>A0A3Q9JL88_9GAMM</name>
<reference evidence="7" key="1">
    <citation type="submission" date="2018-06" db="EMBL/GenBank/DDBJ databases">
        <title>Complete genome of Pseudomonas insecticola strain QZS01.</title>
        <authorList>
            <person name="Wang J."/>
            <person name="Su Q."/>
        </authorList>
    </citation>
    <scope>NUCLEOTIDE SEQUENCE [LARGE SCALE GENOMIC DNA]</scope>
    <source>
        <strain evidence="7">QZS01</strain>
    </source>
</reference>
<evidence type="ECO:0000256" key="2">
    <source>
        <dbReference type="ARBA" id="ARBA00023015"/>
    </source>
</evidence>
<evidence type="ECO:0000313" key="6">
    <source>
        <dbReference type="EMBL" id="AZS49293.1"/>
    </source>
</evidence>
<dbReference type="InterPro" id="IPR036388">
    <property type="entry name" value="WH-like_DNA-bd_sf"/>
</dbReference>
<dbReference type="Pfam" id="PF00126">
    <property type="entry name" value="HTH_1"/>
    <property type="match status" value="1"/>
</dbReference>
<keyword evidence="4" id="KW-0804">Transcription</keyword>
<protein>
    <submittedName>
        <fullName evidence="6">LysR family transcriptional regulator</fullName>
    </submittedName>
</protein>
<evidence type="ECO:0000313" key="7">
    <source>
        <dbReference type="Proteomes" id="UP000273143"/>
    </source>
</evidence>
<evidence type="ECO:0000256" key="4">
    <source>
        <dbReference type="ARBA" id="ARBA00023163"/>
    </source>
</evidence>